<accession>A0A835Z6Z3</accession>
<organism evidence="2 3">
    <name type="scientific">Tribonema minus</name>
    <dbReference type="NCBI Taxonomy" id="303371"/>
    <lineage>
        <taxon>Eukaryota</taxon>
        <taxon>Sar</taxon>
        <taxon>Stramenopiles</taxon>
        <taxon>Ochrophyta</taxon>
        <taxon>PX clade</taxon>
        <taxon>Xanthophyceae</taxon>
        <taxon>Tribonematales</taxon>
        <taxon>Tribonemataceae</taxon>
        <taxon>Tribonema</taxon>
    </lineage>
</organism>
<sequence length="156" mass="15378">MAAMGAEPRQVDRVRAAHGFDTSAKQQRGMSMLSRGVPGRCQSSSGAVNRGGGEALVAGDAVGGDDCSDDDYSGSGDEYSIHSMEAGYADVNNGSRDSVVDMGEGSEASSNDAGGGAGGNASDSSDSAYVCSDSGAPVRGGARDESSVADGSALVP</sequence>
<name>A0A835Z6Z3_9STRA</name>
<evidence type="ECO:0000256" key="1">
    <source>
        <dbReference type="SAM" id="MobiDB-lite"/>
    </source>
</evidence>
<dbReference type="EMBL" id="JAFCMP010000070">
    <property type="protein sequence ID" value="KAG5188361.1"/>
    <property type="molecule type" value="Genomic_DNA"/>
</dbReference>
<comment type="caution">
    <text evidence="2">The sequence shown here is derived from an EMBL/GenBank/DDBJ whole genome shotgun (WGS) entry which is preliminary data.</text>
</comment>
<evidence type="ECO:0000313" key="3">
    <source>
        <dbReference type="Proteomes" id="UP000664859"/>
    </source>
</evidence>
<evidence type="ECO:0000313" key="2">
    <source>
        <dbReference type="EMBL" id="KAG5188361.1"/>
    </source>
</evidence>
<gene>
    <name evidence="2" type="ORF">JKP88DRAFT_353396</name>
</gene>
<protein>
    <submittedName>
        <fullName evidence="2">Uncharacterized protein</fullName>
    </submittedName>
</protein>
<feature type="compositionally biased region" description="Low complexity" evidence="1">
    <location>
        <begin position="103"/>
        <end position="112"/>
    </location>
</feature>
<keyword evidence="3" id="KW-1185">Reference proteome</keyword>
<dbReference type="Proteomes" id="UP000664859">
    <property type="component" value="Unassembled WGS sequence"/>
</dbReference>
<reference evidence="2" key="1">
    <citation type="submission" date="2021-02" db="EMBL/GenBank/DDBJ databases">
        <title>First Annotated Genome of the Yellow-green Alga Tribonema minus.</title>
        <authorList>
            <person name="Mahan K.M."/>
        </authorList>
    </citation>
    <scope>NUCLEOTIDE SEQUENCE</scope>
    <source>
        <strain evidence="2">UTEX B ZZ1240</strain>
    </source>
</reference>
<proteinExistence type="predicted"/>
<dbReference type="AlphaFoldDB" id="A0A835Z6Z3"/>
<feature type="region of interest" description="Disordered" evidence="1">
    <location>
        <begin position="1"/>
        <end position="156"/>
    </location>
</feature>